<dbReference type="EMBL" id="BIXZ01000002">
    <property type="protein sequence ID" value="GCF14156.1"/>
    <property type="molecule type" value="Genomic_DNA"/>
</dbReference>
<keyword evidence="2" id="KW-1185">Reference proteome</keyword>
<comment type="caution">
    <text evidence="1">The sequence shown here is derived from an EMBL/GenBank/DDBJ whole genome shotgun (WGS) entry which is preliminary data.</text>
</comment>
<protein>
    <submittedName>
        <fullName evidence="1">Uncharacterized protein</fullName>
    </submittedName>
</protein>
<sequence length="115" mass="13024">MKQFEPDCRDGTLSLCHDDTRVTIGALDDIVAAVGGETYRIEYDDAQRMQPWLDTDDGALEIDVRDAVTTMTHTEELVSDLAEYDMETDRYGLPTRTVEFADRFVDILEQQGLDS</sequence>
<accession>A0A4C2EIE1</accession>
<proteinExistence type="predicted"/>
<evidence type="ECO:0000313" key="1">
    <source>
        <dbReference type="EMBL" id="GCF14156.1"/>
    </source>
</evidence>
<reference evidence="1 2" key="1">
    <citation type="submission" date="2019-02" db="EMBL/GenBank/DDBJ databases">
        <title>Haloarcula mannanilyticum sp. nov., a mannan degrading haloarchaeon isolated from commercial salt.</title>
        <authorList>
            <person name="Enomoto S."/>
            <person name="Shimane Y."/>
            <person name="Kamekura M."/>
            <person name="Ito T."/>
            <person name="Moriya O."/>
            <person name="Ihara K."/>
            <person name="Takahashi-Ando N."/>
            <person name="Fukushima Y."/>
            <person name="Yoshida Y."/>
            <person name="Usama R."/>
            <person name="Takai K."/>
            <person name="Minegishi H."/>
        </authorList>
    </citation>
    <scope>NUCLEOTIDE SEQUENCE [LARGE SCALE GENOMIC DNA]</scope>
    <source>
        <strain evidence="1 2">MD130-1</strain>
    </source>
</reference>
<dbReference type="AlphaFoldDB" id="A0A4C2EIE1"/>
<dbReference type="OrthoDB" id="340435at2157"/>
<dbReference type="Proteomes" id="UP000304382">
    <property type="component" value="Unassembled WGS sequence"/>
</dbReference>
<dbReference type="RefSeq" id="WP_137683727.1">
    <property type="nucleotide sequence ID" value="NZ_BIXZ01000002.1"/>
</dbReference>
<gene>
    <name evidence="1" type="ORF">Harman_20910</name>
</gene>
<evidence type="ECO:0000313" key="2">
    <source>
        <dbReference type="Proteomes" id="UP000304382"/>
    </source>
</evidence>
<organism evidence="1 2">
    <name type="scientific">Haloarcula mannanilytica</name>
    <dbReference type="NCBI Taxonomy" id="2509225"/>
    <lineage>
        <taxon>Archaea</taxon>
        <taxon>Methanobacteriati</taxon>
        <taxon>Methanobacteriota</taxon>
        <taxon>Stenosarchaea group</taxon>
        <taxon>Halobacteria</taxon>
        <taxon>Halobacteriales</taxon>
        <taxon>Haloarculaceae</taxon>
        <taxon>Haloarcula</taxon>
    </lineage>
</organism>
<name>A0A4C2EIE1_9EURY</name>